<sequence length="164" mass="17079">MSSTSVSIVPATAEHLPAILELMRAGAVGALPAAAPATAPDDPAAFLAAFEAIRAAPETDLFVVLDGALVVATYQLTVLKGLGFGGRPRAMVESVHTRADRRSQGIGAQMMAHAEARARAAGCCLIQLTSNSARVDAHRFYVRLGFEASHVGFRKMLKPAVVAA</sequence>
<dbReference type="Proteomes" id="UP000586722">
    <property type="component" value="Unassembled WGS sequence"/>
</dbReference>
<dbReference type="GO" id="GO:0016747">
    <property type="term" value="F:acyltransferase activity, transferring groups other than amino-acyl groups"/>
    <property type="evidence" value="ECO:0007669"/>
    <property type="project" value="InterPro"/>
</dbReference>
<dbReference type="InterPro" id="IPR000182">
    <property type="entry name" value="GNAT_dom"/>
</dbReference>
<evidence type="ECO:0000313" key="4">
    <source>
        <dbReference type="EMBL" id="NBN77440.1"/>
    </source>
</evidence>
<reference evidence="5" key="1">
    <citation type="submission" date="2020-01" db="EMBL/GenBank/DDBJ databases">
        <authorList>
            <person name="Fang Y."/>
            <person name="Sun R."/>
            <person name="Nie L."/>
            <person name="He J."/>
            <person name="Hao L."/>
            <person name="Wang L."/>
            <person name="Su S."/>
            <person name="Lv E."/>
            <person name="Zhang Z."/>
            <person name="Xie R."/>
            <person name="Liu H."/>
        </authorList>
    </citation>
    <scope>NUCLEOTIDE SEQUENCE [LARGE SCALE GENOMIC DNA]</scope>
    <source>
        <strain evidence="5">XCT-53</strain>
    </source>
</reference>
<dbReference type="AlphaFoldDB" id="A0A7X5F268"/>
<feature type="domain" description="N-acetyltransferase" evidence="3">
    <location>
        <begin position="6"/>
        <end position="164"/>
    </location>
</feature>
<dbReference type="RefSeq" id="WP_161707912.1">
    <property type="nucleotide sequence ID" value="NZ_JAABLQ010000001.1"/>
</dbReference>
<evidence type="ECO:0000313" key="5">
    <source>
        <dbReference type="Proteomes" id="UP000586722"/>
    </source>
</evidence>
<proteinExistence type="predicted"/>
<protein>
    <submittedName>
        <fullName evidence="4">GNAT family N-acetyltransferase</fullName>
    </submittedName>
</protein>
<keyword evidence="2" id="KW-0012">Acyltransferase</keyword>
<keyword evidence="5" id="KW-1185">Reference proteome</keyword>
<accession>A0A7X5F268</accession>
<dbReference type="Pfam" id="PF00583">
    <property type="entry name" value="Acetyltransf_1"/>
    <property type="match status" value="1"/>
</dbReference>
<dbReference type="InterPro" id="IPR016181">
    <property type="entry name" value="Acyl_CoA_acyltransferase"/>
</dbReference>
<organism evidence="4 5">
    <name type="scientific">Pannonibacter tanglangensis</name>
    <dbReference type="NCBI Taxonomy" id="2750084"/>
    <lineage>
        <taxon>Bacteria</taxon>
        <taxon>Pseudomonadati</taxon>
        <taxon>Pseudomonadota</taxon>
        <taxon>Alphaproteobacteria</taxon>
        <taxon>Hyphomicrobiales</taxon>
        <taxon>Stappiaceae</taxon>
        <taxon>Pannonibacter</taxon>
    </lineage>
</organism>
<evidence type="ECO:0000259" key="3">
    <source>
        <dbReference type="PROSITE" id="PS51186"/>
    </source>
</evidence>
<dbReference type="EMBL" id="JAABLQ010000001">
    <property type="protein sequence ID" value="NBN77440.1"/>
    <property type="molecule type" value="Genomic_DNA"/>
</dbReference>
<gene>
    <name evidence="4" type="ORF">GWI72_04070</name>
</gene>
<evidence type="ECO:0000256" key="2">
    <source>
        <dbReference type="ARBA" id="ARBA00023315"/>
    </source>
</evidence>
<dbReference type="SUPFAM" id="SSF55729">
    <property type="entry name" value="Acyl-CoA N-acyltransferases (Nat)"/>
    <property type="match status" value="1"/>
</dbReference>
<dbReference type="PANTHER" id="PTHR43877">
    <property type="entry name" value="AMINOALKYLPHOSPHONATE N-ACETYLTRANSFERASE-RELATED-RELATED"/>
    <property type="match status" value="1"/>
</dbReference>
<comment type="caution">
    <text evidence="4">The sequence shown here is derived from an EMBL/GenBank/DDBJ whole genome shotgun (WGS) entry which is preliminary data.</text>
</comment>
<name>A0A7X5F268_9HYPH</name>
<evidence type="ECO:0000256" key="1">
    <source>
        <dbReference type="ARBA" id="ARBA00022679"/>
    </source>
</evidence>
<dbReference type="InterPro" id="IPR050832">
    <property type="entry name" value="Bact_Acetyltransf"/>
</dbReference>
<dbReference type="PROSITE" id="PS51186">
    <property type="entry name" value="GNAT"/>
    <property type="match status" value="1"/>
</dbReference>
<dbReference type="Gene3D" id="3.40.630.30">
    <property type="match status" value="1"/>
</dbReference>
<keyword evidence="1" id="KW-0808">Transferase</keyword>